<name>F8MLM5_NEUT8</name>
<dbReference type="Proteomes" id="UP000008065">
    <property type="component" value="Unassembled WGS sequence"/>
</dbReference>
<proteinExistence type="predicted"/>
<dbReference type="EMBL" id="GL891304">
    <property type="protein sequence ID" value="EGO58444.1"/>
    <property type="molecule type" value="Genomic_DNA"/>
</dbReference>
<dbReference type="VEuPathDB" id="FungiDB:NEUTE1DRAFT_82871"/>
<sequence>MHSLQGHHPTIIDGYWIWEIGNVPSSPASLDIRLDMLLFDPSSDDLPQHQPTEIQIDQYLRDKTSPSYKHLRARYWQLILPLVRAKYESTRKRYAQKRINQQDTAFIVFEGLLLSTWRCFSHDLVPGNTRNFGHVQYMKVMYGGAI</sequence>
<dbReference type="OrthoDB" id="10313251at2759"/>
<keyword evidence="2" id="KW-1185">Reference proteome</keyword>
<dbReference type="GeneID" id="20830551"/>
<dbReference type="AlphaFoldDB" id="F8MLM5"/>
<accession>F8MLM5</accession>
<evidence type="ECO:0000313" key="1">
    <source>
        <dbReference type="EMBL" id="EGO58444.1"/>
    </source>
</evidence>
<dbReference type="RefSeq" id="XP_009851470.1">
    <property type="nucleotide sequence ID" value="XM_009853168.1"/>
</dbReference>
<dbReference type="KEGG" id="nte:NEUTE1DRAFT82871"/>
<organism evidence="1 2">
    <name type="scientific">Neurospora tetrasperma (strain FGSC 2508 / ATCC MYA-4615 / P0657)</name>
    <dbReference type="NCBI Taxonomy" id="510951"/>
    <lineage>
        <taxon>Eukaryota</taxon>
        <taxon>Fungi</taxon>
        <taxon>Dikarya</taxon>
        <taxon>Ascomycota</taxon>
        <taxon>Pezizomycotina</taxon>
        <taxon>Sordariomycetes</taxon>
        <taxon>Sordariomycetidae</taxon>
        <taxon>Sordariales</taxon>
        <taxon>Sordariaceae</taxon>
        <taxon>Neurospora</taxon>
    </lineage>
</organism>
<dbReference type="HOGENOM" id="CLU_1938723_0_0_1"/>
<reference evidence="2" key="1">
    <citation type="journal article" date="2011" name="Genetics">
        <title>Massive changes in genome architecture accompany the transition to self-fertility in the filamentous fungus Neurospora tetrasperma.</title>
        <authorList>
            <person name="Ellison C.E."/>
            <person name="Stajich J.E."/>
            <person name="Jacobson D.J."/>
            <person name="Natvig D.O."/>
            <person name="Lapidus A."/>
            <person name="Foster B."/>
            <person name="Aerts A."/>
            <person name="Riley R."/>
            <person name="Lindquist E.A."/>
            <person name="Grigoriev I.V."/>
            <person name="Taylor J.W."/>
        </authorList>
    </citation>
    <scope>NUCLEOTIDE SEQUENCE [LARGE SCALE GENOMIC DNA]</scope>
    <source>
        <strain evidence="2">FGSC 2508 / P0657</strain>
    </source>
</reference>
<protein>
    <submittedName>
        <fullName evidence="1">Uncharacterized protein</fullName>
    </submittedName>
</protein>
<evidence type="ECO:0000313" key="2">
    <source>
        <dbReference type="Proteomes" id="UP000008065"/>
    </source>
</evidence>
<gene>
    <name evidence="1" type="ORF">NEUTE1DRAFT_82871</name>
</gene>